<evidence type="ECO:0000256" key="1">
    <source>
        <dbReference type="SAM" id="MobiDB-lite"/>
    </source>
</evidence>
<dbReference type="NCBIfam" id="TIGR02595">
    <property type="entry name" value="PEP_CTERM"/>
    <property type="match status" value="1"/>
</dbReference>
<sequence>MLSERRCRSQAASNAGMRRVAQGGRMEMNQTRRWKLLTKSAKQQRPHPFPPEKPVRLNRLATLLAALTVFWSAPAPASLLSITPDVRSVTLAPGAAWDATGTITNLSGFDLLSTEIFLEFSAYPHATLAPYQRLGGVEFTIGDRTISRLTELFHVDIAPDAARGLAWSMDVFAADVRGNFSDVTTYSFYIDGPAVAVPEPSTLPLLAAGFIALLAGAGLARPRTVHPGRSGG</sequence>
<feature type="region of interest" description="Disordered" evidence="1">
    <location>
        <begin position="1"/>
        <end position="25"/>
    </location>
</feature>
<evidence type="ECO:0000313" key="3">
    <source>
        <dbReference type="Proteomes" id="UP000621455"/>
    </source>
</evidence>
<evidence type="ECO:0000313" key="2">
    <source>
        <dbReference type="EMBL" id="NHZ83470.1"/>
    </source>
</evidence>
<dbReference type="InterPro" id="IPR013424">
    <property type="entry name" value="Ice-binding_C"/>
</dbReference>
<organism evidence="2 3">
    <name type="scientific">Massilia frigida</name>
    <dbReference type="NCBI Taxonomy" id="2609281"/>
    <lineage>
        <taxon>Bacteria</taxon>
        <taxon>Pseudomonadati</taxon>
        <taxon>Pseudomonadota</taxon>
        <taxon>Betaproteobacteria</taxon>
        <taxon>Burkholderiales</taxon>
        <taxon>Oxalobacteraceae</taxon>
        <taxon>Telluria group</taxon>
        <taxon>Massilia</taxon>
    </lineage>
</organism>
<proteinExistence type="predicted"/>
<name>A0ABX0NK45_9BURK</name>
<accession>A0ABX0NK45</accession>
<reference evidence="2 3" key="1">
    <citation type="submission" date="2019-10" db="EMBL/GenBank/DDBJ databases">
        <title>Taxonomy of Antarctic Massilia spp.: description of Massilia rubra sp. nov., Massilia aquatica sp. nov., Massilia mucilaginosa sp. nov., Massilia frigida sp. nov. isolated from streams, lakes and regoliths.</title>
        <authorList>
            <person name="Holochova P."/>
            <person name="Sedlacek I."/>
            <person name="Kralova S."/>
            <person name="Maslanova I."/>
            <person name="Busse H.-J."/>
            <person name="Stankova E."/>
            <person name="Vrbovska V."/>
            <person name="Kovarovic V."/>
            <person name="Bartak M."/>
            <person name="Svec P."/>
            <person name="Pantucek R."/>
        </authorList>
    </citation>
    <scope>NUCLEOTIDE SEQUENCE [LARGE SCALE GENOMIC DNA]</scope>
    <source>
        <strain evidence="2 3">CCM 8695</strain>
    </source>
</reference>
<keyword evidence="3" id="KW-1185">Reference proteome</keyword>
<dbReference type="Proteomes" id="UP000621455">
    <property type="component" value="Unassembled WGS sequence"/>
</dbReference>
<dbReference type="EMBL" id="WHJG01000053">
    <property type="protein sequence ID" value="NHZ83470.1"/>
    <property type="molecule type" value="Genomic_DNA"/>
</dbReference>
<comment type="caution">
    <text evidence="2">The sequence shown here is derived from an EMBL/GenBank/DDBJ whole genome shotgun (WGS) entry which is preliminary data.</text>
</comment>
<protein>
    <submittedName>
        <fullName evidence="2">PEP-CTERM sorting domain-containing protein</fullName>
    </submittedName>
</protein>
<gene>
    <name evidence="2" type="ORF">F2P44_30010</name>
</gene>